<protein>
    <submittedName>
        <fullName evidence="1">Uncharacterized protein</fullName>
    </submittedName>
</protein>
<name>F4KS05_HALH1</name>
<keyword evidence="2" id="KW-1185">Reference proteome</keyword>
<dbReference type="KEGG" id="hhy:Halhy_3232"/>
<evidence type="ECO:0000313" key="2">
    <source>
        <dbReference type="Proteomes" id="UP000008461"/>
    </source>
</evidence>
<accession>F4KS05</accession>
<gene>
    <name evidence="1" type="ordered locus">Halhy_3232</name>
</gene>
<reference key="2">
    <citation type="submission" date="2011-04" db="EMBL/GenBank/DDBJ databases">
        <title>Complete sequence of chromosome of Haliscomenobacter hydrossis DSM 1100.</title>
        <authorList>
            <consortium name="US DOE Joint Genome Institute (JGI-PGF)"/>
            <person name="Lucas S."/>
            <person name="Han J."/>
            <person name="Lapidus A."/>
            <person name="Bruce D."/>
            <person name="Goodwin L."/>
            <person name="Pitluck S."/>
            <person name="Peters L."/>
            <person name="Kyrpides N."/>
            <person name="Mavromatis K."/>
            <person name="Ivanova N."/>
            <person name="Ovchinnikova G."/>
            <person name="Pagani I."/>
            <person name="Daligault H."/>
            <person name="Detter J.C."/>
            <person name="Han C."/>
            <person name="Land M."/>
            <person name="Hauser L."/>
            <person name="Markowitz V."/>
            <person name="Cheng J.-F."/>
            <person name="Hugenholtz P."/>
            <person name="Woyke T."/>
            <person name="Wu D."/>
            <person name="Verbarg S."/>
            <person name="Frueling A."/>
            <person name="Brambilla E."/>
            <person name="Klenk H.-P."/>
            <person name="Eisen J.A."/>
        </authorList>
    </citation>
    <scope>NUCLEOTIDE SEQUENCE</scope>
    <source>
        <strain>DSM 1100</strain>
    </source>
</reference>
<sequence length="146" mass="16798">MLILRIVLNNKKMKTEQALAMIKNGESLKGVVLEDLDAVQVSARDALSLARSGIVIPEQNVFYDDADIAYDEEIDEVEWSNENLNLSWEEKAKLFSQNKYKPITLEITTNDLEVDTWLRENQERLSEVIKPIVKSLFEAEKMIKVK</sequence>
<evidence type="ECO:0000313" key="1">
    <source>
        <dbReference type="EMBL" id="AEE51092.1"/>
    </source>
</evidence>
<dbReference type="Proteomes" id="UP000008461">
    <property type="component" value="Chromosome"/>
</dbReference>
<proteinExistence type="predicted"/>
<dbReference type="EMBL" id="CP002691">
    <property type="protein sequence ID" value="AEE51092.1"/>
    <property type="molecule type" value="Genomic_DNA"/>
</dbReference>
<dbReference type="AlphaFoldDB" id="F4KS05"/>
<reference evidence="1 2" key="1">
    <citation type="journal article" date="2011" name="Stand. Genomic Sci.">
        <title>Complete genome sequence of Haliscomenobacter hydrossis type strain (O).</title>
        <authorList>
            <consortium name="US DOE Joint Genome Institute (JGI-PGF)"/>
            <person name="Daligault H."/>
            <person name="Lapidus A."/>
            <person name="Zeytun A."/>
            <person name="Nolan M."/>
            <person name="Lucas S."/>
            <person name="Del Rio T.G."/>
            <person name="Tice H."/>
            <person name="Cheng J.F."/>
            <person name="Tapia R."/>
            <person name="Han C."/>
            <person name="Goodwin L."/>
            <person name="Pitluck S."/>
            <person name="Liolios K."/>
            <person name="Pagani I."/>
            <person name="Ivanova N."/>
            <person name="Huntemann M."/>
            <person name="Mavromatis K."/>
            <person name="Mikhailova N."/>
            <person name="Pati A."/>
            <person name="Chen A."/>
            <person name="Palaniappan K."/>
            <person name="Land M."/>
            <person name="Hauser L."/>
            <person name="Brambilla E.M."/>
            <person name="Rohde M."/>
            <person name="Verbarg S."/>
            <person name="Goker M."/>
            <person name="Bristow J."/>
            <person name="Eisen J.A."/>
            <person name="Markowitz V."/>
            <person name="Hugenholtz P."/>
            <person name="Kyrpides N.C."/>
            <person name="Klenk H.P."/>
            <person name="Woyke T."/>
        </authorList>
    </citation>
    <scope>NUCLEOTIDE SEQUENCE [LARGE SCALE GENOMIC DNA]</scope>
    <source>
        <strain evidence="2">ATCC 27775 / DSM 1100 / LMG 10767 / O</strain>
    </source>
</reference>
<organism evidence="1 2">
    <name type="scientific">Haliscomenobacter hydrossis (strain ATCC 27775 / DSM 1100 / LMG 10767 / O)</name>
    <dbReference type="NCBI Taxonomy" id="760192"/>
    <lineage>
        <taxon>Bacteria</taxon>
        <taxon>Pseudomonadati</taxon>
        <taxon>Bacteroidota</taxon>
        <taxon>Saprospiria</taxon>
        <taxon>Saprospirales</taxon>
        <taxon>Haliscomenobacteraceae</taxon>
        <taxon>Haliscomenobacter</taxon>
    </lineage>
</organism>
<dbReference type="HOGENOM" id="CLU_1832368_0_0_10"/>